<feature type="domain" description="C3H1-type" evidence="3">
    <location>
        <begin position="125"/>
        <end position="158"/>
    </location>
</feature>
<dbReference type="EMBL" id="JH795882">
    <property type="protein sequence ID" value="EJT96642.1"/>
    <property type="molecule type" value="Genomic_DNA"/>
</dbReference>
<reference evidence="4 5" key="1">
    <citation type="journal article" date="2012" name="Science">
        <title>The Paleozoic origin of enzymatic lignin decomposition reconstructed from 31 fungal genomes.</title>
        <authorList>
            <person name="Floudas D."/>
            <person name="Binder M."/>
            <person name="Riley R."/>
            <person name="Barry K."/>
            <person name="Blanchette R.A."/>
            <person name="Henrissat B."/>
            <person name="Martinez A.T."/>
            <person name="Otillar R."/>
            <person name="Spatafora J.W."/>
            <person name="Yadav J.S."/>
            <person name="Aerts A."/>
            <person name="Benoit I."/>
            <person name="Boyd A."/>
            <person name="Carlson A."/>
            <person name="Copeland A."/>
            <person name="Coutinho P.M."/>
            <person name="de Vries R.P."/>
            <person name="Ferreira P."/>
            <person name="Findley K."/>
            <person name="Foster B."/>
            <person name="Gaskell J."/>
            <person name="Glotzer D."/>
            <person name="Gorecki P."/>
            <person name="Heitman J."/>
            <person name="Hesse C."/>
            <person name="Hori C."/>
            <person name="Igarashi K."/>
            <person name="Jurgens J.A."/>
            <person name="Kallen N."/>
            <person name="Kersten P."/>
            <person name="Kohler A."/>
            <person name="Kuees U."/>
            <person name="Kumar T.K.A."/>
            <person name="Kuo A."/>
            <person name="LaButti K."/>
            <person name="Larrondo L.F."/>
            <person name="Lindquist E."/>
            <person name="Ling A."/>
            <person name="Lombard V."/>
            <person name="Lucas S."/>
            <person name="Lundell T."/>
            <person name="Martin R."/>
            <person name="McLaughlin D.J."/>
            <person name="Morgenstern I."/>
            <person name="Morin E."/>
            <person name="Murat C."/>
            <person name="Nagy L.G."/>
            <person name="Nolan M."/>
            <person name="Ohm R.A."/>
            <person name="Patyshakuliyeva A."/>
            <person name="Rokas A."/>
            <person name="Ruiz-Duenas F.J."/>
            <person name="Sabat G."/>
            <person name="Salamov A."/>
            <person name="Samejima M."/>
            <person name="Schmutz J."/>
            <person name="Slot J.C."/>
            <person name="St John F."/>
            <person name="Stenlid J."/>
            <person name="Sun H."/>
            <person name="Sun S."/>
            <person name="Syed K."/>
            <person name="Tsang A."/>
            <person name="Wiebenga A."/>
            <person name="Young D."/>
            <person name="Pisabarro A."/>
            <person name="Eastwood D.C."/>
            <person name="Martin F."/>
            <person name="Cullen D."/>
            <person name="Grigoriev I.V."/>
            <person name="Hibbett D.S."/>
        </authorList>
    </citation>
    <scope>NUCLEOTIDE SEQUENCE [LARGE SCALE GENOMIC DNA]</scope>
    <source>
        <strain evidence="4 5">DJM-731 SS1</strain>
    </source>
</reference>
<proteinExistence type="predicted"/>
<dbReference type="GO" id="GO:0008270">
    <property type="term" value="F:zinc ion binding"/>
    <property type="evidence" value="ECO:0007669"/>
    <property type="project" value="UniProtKB-KW"/>
</dbReference>
<dbReference type="OrthoDB" id="2677428at2759"/>
<sequence>MANARGKRPVRGSGGKVLVRCWFYEGGRGSECPSPSSCRYVNPWEPEWNTCRSAQKAIRCNRFDLDGNPIHNGCRQGNECRFLHPSDAGWSDATTAASLTPPAPPAPAPVPSSSSSSTPNKPAPRRHYKRCRYFNEKGERRWGGCKAGLACSFLHPSDPGWANLVSHQAARCQNYDANGNPVRGGCPHLTSCAHIHPNDPEWKDIFKRTYVDDDTIGESSRARGRSTSRRRFGDGVFQRRFPSPDRPYRRRRSPNPLSYGRQRSPSPSATSSLRYMREHSRERERRSSSPLLNHRSYYPQESRFRSPRDRSSPLTPRYTYSPRYRSRSPSAILLSRENDHLSSSGINLDAPEFTITNLQNEDYYAAVTRRLIGGENILQQAETESRIIDNELVWDALRSLAELFPHDLSMLNMAKSTYNHLISMSDTEYQNSVEDLIKNMVTLQAALQQYHESKVKDDAEPALPIVHRRTVELYNRTQMIVPLLNSIKNSVLRTAPTEMSETETVKGDAMEVDELSPKSAASPTASGPGGFWNALKSMLGFG</sequence>
<dbReference type="PROSITE" id="PS50103">
    <property type="entry name" value="ZF_C3H1"/>
    <property type="match status" value="2"/>
</dbReference>
<feature type="compositionally biased region" description="Basic and acidic residues" evidence="2">
    <location>
        <begin position="302"/>
        <end position="311"/>
    </location>
</feature>
<feature type="domain" description="C3H1-type" evidence="3">
    <location>
        <begin position="54"/>
        <end position="87"/>
    </location>
</feature>
<evidence type="ECO:0000313" key="5">
    <source>
        <dbReference type="Proteomes" id="UP000030653"/>
    </source>
</evidence>
<keyword evidence="1" id="KW-0863">Zinc-finger</keyword>
<dbReference type="Proteomes" id="UP000030653">
    <property type="component" value="Unassembled WGS sequence"/>
</dbReference>
<evidence type="ECO:0000313" key="4">
    <source>
        <dbReference type="EMBL" id="EJT96642.1"/>
    </source>
</evidence>
<name>M5FYR2_DACPD</name>
<feature type="zinc finger region" description="C3H1-type" evidence="1">
    <location>
        <begin position="125"/>
        <end position="158"/>
    </location>
</feature>
<dbReference type="InterPro" id="IPR000571">
    <property type="entry name" value="Znf_CCCH"/>
</dbReference>
<dbReference type="HOGENOM" id="CLU_502489_0_0_1"/>
<keyword evidence="1" id="KW-0862">Zinc</keyword>
<dbReference type="SMART" id="SM00356">
    <property type="entry name" value="ZnF_C3H1"/>
    <property type="match status" value="2"/>
</dbReference>
<feature type="compositionally biased region" description="Low complexity" evidence="2">
    <location>
        <begin position="111"/>
        <end position="120"/>
    </location>
</feature>
<feature type="region of interest" description="Disordered" evidence="2">
    <location>
        <begin position="498"/>
        <end position="527"/>
    </location>
</feature>
<evidence type="ECO:0000256" key="1">
    <source>
        <dbReference type="PROSITE-ProRule" id="PRU00723"/>
    </source>
</evidence>
<feature type="zinc finger region" description="C3H1-type" evidence="1">
    <location>
        <begin position="54"/>
        <end position="87"/>
    </location>
</feature>
<dbReference type="Gene3D" id="4.10.1000.10">
    <property type="entry name" value="Zinc finger, CCCH-type"/>
    <property type="match status" value="1"/>
</dbReference>
<protein>
    <recommendedName>
        <fullName evidence="3">C3H1-type domain-containing protein</fullName>
    </recommendedName>
</protein>
<feature type="compositionally biased region" description="Low complexity" evidence="2">
    <location>
        <begin position="312"/>
        <end position="324"/>
    </location>
</feature>
<keyword evidence="5" id="KW-1185">Reference proteome</keyword>
<feature type="region of interest" description="Disordered" evidence="2">
    <location>
        <begin position="91"/>
        <end position="125"/>
    </location>
</feature>
<feature type="compositionally biased region" description="Polar residues" evidence="2">
    <location>
        <begin position="261"/>
        <end position="273"/>
    </location>
</feature>
<feature type="compositionally biased region" description="Pro residues" evidence="2">
    <location>
        <begin position="101"/>
        <end position="110"/>
    </location>
</feature>
<organism evidence="4 5">
    <name type="scientific">Dacryopinax primogenitus (strain DJM 731)</name>
    <name type="common">Brown rot fungus</name>
    <dbReference type="NCBI Taxonomy" id="1858805"/>
    <lineage>
        <taxon>Eukaryota</taxon>
        <taxon>Fungi</taxon>
        <taxon>Dikarya</taxon>
        <taxon>Basidiomycota</taxon>
        <taxon>Agaricomycotina</taxon>
        <taxon>Dacrymycetes</taxon>
        <taxon>Dacrymycetales</taxon>
        <taxon>Dacrymycetaceae</taxon>
        <taxon>Dacryopinax</taxon>
    </lineage>
</organism>
<evidence type="ECO:0000256" key="2">
    <source>
        <dbReference type="SAM" id="MobiDB-lite"/>
    </source>
</evidence>
<dbReference type="RefSeq" id="XP_040623540.1">
    <property type="nucleotide sequence ID" value="XM_040774226.1"/>
</dbReference>
<feature type="compositionally biased region" description="Basic and acidic residues" evidence="2">
    <location>
        <begin position="275"/>
        <end position="287"/>
    </location>
</feature>
<keyword evidence="1" id="KW-0479">Metal-binding</keyword>
<dbReference type="AlphaFoldDB" id="M5FYR2"/>
<accession>M5FYR2</accession>
<evidence type="ECO:0000259" key="3">
    <source>
        <dbReference type="PROSITE" id="PS50103"/>
    </source>
</evidence>
<dbReference type="GeneID" id="63689288"/>
<feature type="region of interest" description="Disordered" evidence="2">
    <location>
        <begin position="217"/>
        <end position="324"/>
    </location>
</feature>
<gene>
    <name evidence="4" type="ORF">DACRYDRAFT_25578</name>
</gene>